<feature type="domain" description="Nitroreductase" evidence="2">
    <location>
        <begin position="24"/>
        <end position="158"/>
    </location>
</feature>
<dbReference type="InterPro" id="IPR023936">
    <property type="entry name" value="RutE-like"/>
</dbReference>
<dbReference type="EC" id="1.-.-.-" evidence="1"/>
<evidence type="ECO:0000259" key="2">
    <source>
        <dbReference type="Pfam" id="PF00881"/>
    </source>
</evidence>
<dbReference type="RefSeq" id="WP_218285642.1">
    <property type="nucleotide sequence ID" value="NZ_CP076448.1"/>
</dbReference>
<dbReference type="Pfam" id="PF00881">
    <property type="entry name" value="Nitroreductase"/>
    <property type="match status" value="1"/>
</dbReference>
<dbReference type="PANTHER" id="PTHR43543">
    <property type="entry name" value="MALONIC SEMIALDEHYDE REDUCTASE RUTE-RELATED"/>
    <property type="match status" value="1"/>
</dbReference>
<sequence>MAERLPDAALDTLFRTARTANGWTGEPVPPETLVALYDLVKWGPTSANMQPLRVKFLVTTAAKERLRPHLSPGNVEKTMAAPVVAVLGQDLAFYEHLPRLFPHNPSARSWFEGKPELIRESALRNASLQGGYFILAARALGLDAGPMSGFDSEGVDREFWQGTSVKTNFLCNLGHADPSKTFPRSPRFDFTEVCELL</sequence>
<organism evidence="3 4">
    <name type="scientific">Elioraea tepida</name>
    <dbReference type="NCBI Taxonomy" id="2843330"/>
    <lineage>
        <taxon>Bacteria</taxon>
        <taxon>Pseudomonadati</taxon>
        <taxon>Pseudomonadota</taxon>
        <taxon>Alphaproteobacteria</taxon>
        <taxon>Acetobacterales</taxon>
        <taxon>Elioraeaceae</taxon>
        <taxon>Elioraea</taxon>
    </lineage>
</organism>
<dbReference type="EMBL" id="CP076448">
    <property type="protein sequence ID" value="QXM24585.1"/>
    <property type="molecule type" value="Genomic_DNA"/>
</dbReference>
<keyword evidence="1" id="KW-0521">NADP</keyword>
<reference evidence="3" key="1">
    <citation type="submission" date="2021-06" db="EMBL/GenBank/DDBJ databases">
        <title>Elioraea tepida, sp. nov., a moderately thermophilic aerobic anoxygenic phototrophic bacterium isolated from an alkaline siliceous hot spring mat community in Yellowstone National Park, WY, USA.</title>
        <authorList>
            <person name="Saini M.K."/>
            <person name="Yoshida S."/>
            <person name="Sebastian A."/>
            <person name="Hirose S."/>
            <person name="Hara E."/>
            <person name="Tamaki H."/>
            <person name="Soulier N.T."/>
            <person name="Albert I."/>
            <person name="Hanada S."/>
            <person name="Bryant D.A."/>
            <person name="Tank M."/>
        </authorList>
    </citation>
    <scope>NUCLEOTIDE SEQUENCE</scope>
    <source>
        <strain evidence="3">MS-P2</strain>
    </source>
</reference>
<dbReference type="InterPro" id="IPR029479">
    <property type="entry name" value="Nitroreductase"/>
</dbReference>
<protein>
    <recommendedName>
        <fullName evidence="1">Putative NADH dehydrogenase/NAD(P)H nitroreductase KO353_15335</fullName>
        <ecNumber evidence="1">1.-.-.-</ecNumber>
    </recommendedName>
</protein>
<dbReference type="KEGG" id="elio:KO353_15335"/>
<gene>
    <name evidence="3" type="ORF">KO353_15335</name>
</gene>
<keyword evidence="1" id="KW-0520">NAD</keyword>
<comment type="cofactor">
    <cofactor evidence="1">
        <name>FMN</name>
        <dbReference type="ChEBI" id="CHEBI:58210"/>
    </cofactor>
</comment>
<keyword evidence="1 3" id="KW-0560">Oxidoreductase</keyword>
<keyword evidence="1" id="KW-0288">FMN</keyword>
<evidence type="ECO:0000313" key="4">
    <source>
        <dbReference type="Proteomes" id="UP000694001"/>
    </source>
</evidence>
<dbReference type="PANTHER" id="PTHR43543:SF1">
    <property type="entry name" value="MALONIC SEMIALDEHYDE REDUCTASE RUTE-RELATED"/>
    <property type="match status" value="1"/>
</dbReference>
<comment type="similarity">
    <text evidence="1">Belongs to the nitroreductase family. HadB/RutE subfamily.</text>
</comment>
<dbReference type="GO" id="GO:0016491">
    <property type="term" value="F:oxidoreductase activity"/>
    <property type="evidence" value="ECO:0007669"/>
    <property type="project" value="UniProtKB-UniRule"/>
</dbReference>
<proteinExistence type="inferred from homology"/>
<evidence type="ECO:0000256" key="1">
    <source>
        <dbReference type="HAMAP-Rule" id="MF_01204"/>
    </source>
</evidence>
<dbReference type="InterPro" id="IPR050461">
    <property type="entry name" value="Nitroreductase_HadB/RutE"/>
</dbReference>
<name>A0A975U1M1_9PROT</name>
<accession>A0A975U1M1</accession>
<dbReference type="Proteomes" id="UP000694001">
    <property type="component" value="Chromosome"/>
</dbReference>
<dbReference type="CDD" id="cd02148">
    <property type="entry name" value="RutE-like"/>
    <property type="match status" value="1"/>
</dbReference>
<dbReference type="HAMAP" id="MF_01204">
    <property type="entry name" value="Oxidoreductase_RutE_HadB"/>
    <property type="match status" value="1"/>
</dbReference>
<dbReference type="NCBIfam" id="NF003768">
    <property type="entry name" value="PRK05365.1"/>
    <property type="match status" value="1"/>
</dbReference>
<keyword evidence="4" id="KW-1185">Reference proteome</keyword>
<dbReference type="AlphaFoldDB" id="A0A975U1M1"/>
<keyword evidence="1" id="KW-0285">Flavoprotein</keyword>
<evidence type="ECO:0000313" key="3">
    <source>
        <dbReference type="EMBL" id="QXM24585.1"/>
    </source>
</evidence>